<dbReference type="GO" id="GO:0061512">
    <property type="term" value="P:protein localization to cilium"/>
    <property type="evidence" value="ECO:0007669"/>
    <property type="project" value="TreeGrafter"/>
</dbReference>
<feature type="domain" description="Tetratricopeptide repeat protein 21A/21B fifth ARM repeats" evidence="1">
    <location>
        <begin position="1"/>
        <end position="71"/>
    </location>
</feature>
<organism evidence="2">
    <name type="scientific">Gongylonema pulchrum</name>
    <dbReference type="NCBI Taxonomy" id="637853"/>
    <lineage>
        <taxon>Eukaryota</taxon>
        <taxon>Metazoa</taxon>
        <taxon>Ecdysozoa</taxon>
        <taxon>Nematoda</taxon>
        <taxon>Chromadorea</taxon>
        <taxon>Rhabditida</taxon>
        <taxon>Spirurina</taxon>
        <taxon>Spiruromorpha</taxon>
        <taxon>Spiruroidea</taxon>
        <taxon>Gongylonematidae</taxon>
        <taxon>Gongylonema</taxon>
    </lineage>
</organism>
<dbReference type="WBParaSite" id="GPUH_0002341401-mRNA-1">
    <property type="protein sequence ID" value="GPUH_0002341401-mRNA-1"/>
    <property type="gene ID" value="GPUH_0002341401"/>
</dbReference>
<name>A0A183EQZ3_9BILA</name>
<dbReference type="PANTHER" id="PTHR14699">
    <property type="entry name" value="STI2 PROTEIN-RELATED"/>
    <property type="match status" value="1"/>
</dbReference>
<reference evidence="2" key="1">
    <citation type="submission" date="2016-06" db="UniProtKB">
        <authorList>
            <consortium name="WormBaseParasite"/>
        </authorList>
    </citation>
    <scope>IDENTIFICATION</scope>
</reference>
<protein>
    <submittedName>
        <fullName evidence="2">TPR_REGION domain-containing protein</fullName>
    </submittedName>
</protein>
<evidence type="ECO:0000313" key="2">
    <source>
        <dbReference type="WBParaSite" id="GPUH_0002341401-mRNA-1"/>
    </source>
</evidence>
<accession>A0A183EQZ3</accession>
<dbReference type="InterPro" id="IPR056835">
    <property type="entry name" value="ARM_TT21_5th"/>
</dbReference>
<dbReference type="Pfam" id="PF25064">
    <property type="entry name" value="ARM_TT21_5th"/>
    <property type="match status" value="1"/>
</dbReference>
<dbReference type="GO" id="GO:0030991">
    <property type="term" value="C:intraciliary transport particle A"/>
    <property type="evidence" value="ECO:0007669"/>
    <property type="project" value="TreeGrafter"/>
</dbReference>
<dbReference type="InterPro" id="IPR040364">
    <property type="entry name" value="TTC21A/TTC21B"/>
</dbReference>
<evidence type="ECO:0000259" key="1">
    <source>
        <dbReference type="Pfam" id="PF25064"/>
    </source>
</evidence>
<dbReference type="PANTHER" id="PTHR14699:SF0">
    <property type="entry name" value="TETRATRICOPEPTIDE REPEAT PROTEIN 21 HOMOLOG"/>
    <property type="match status" value="1"/>
</dbReference>
<dbReference type="GO" id="GO:0005929">
    <property type="term" value="C:cilium"/>
    <property type="evidence" value="ECO:0007669"/>
    <property type="project" value="GOC"/>
</dbReference>
<proteinExistence type="predicted"/>
<sequence length="94" mass="10798">LARCIELSWRRGDVEQAEKYLKNALDANPRATVDAGFNYCKGLHEWCAKLCLTNVVYVVHTRKKTTWKISARDGYGTRNGNLVIWKAKTYNMCT</sequence>
<dbReference type="GO" id="GO:0035721">
    <property type="term" value="P:intraciliary retrograde transport"/>
    <property type="evidence" value="ECO:0007669"/>
    <property type="project" value="TreeGrafter"/>
</dbReference>
<dbReference type="AlphaFoldDB" id="A0A183EQZ3"/>